<evidence type="ECO:0000256" key="1">
    <source>
        <dbReference type="SAM" id="MobiDB-lite"/>
    </source>
</evidence>
<feature type="compositionally biased region" description="Basic and acidic residues" evidence="1">
    <location>
        <begin position="385"/>
        <end position="399"/>
    </location>
</feature>
<gene>
    <name evidence="2" type="ORF">L202_03825</name>
</gene>
<dbReference type="AlphaFoldDB" id="A0A1E3HUD7"/>
<keyword evidence="3" id="KW-1185">Reference proteome</keyword>
<feature type="region of interest" description="Disordered" evidence="1">
    <location>
        <begin position="385"/>
        <end position="419"/>
    </location>
</feature>
<evidence type="ECO:0000313" key="2">
    <source>
        <dbReference type="EMBL" id="ODN79944.1"/>
    </source>
</evidence>
<comment type="caution">
    <text evidence="2">The sequence shown here is derived from an EMBL/GenBank/DDBJ whole genome shotgun (WGS) entry which is preliminary data.</text>
</comment>
<dbReference type="RefSeq" id="XP_018994791.1">
    <property type="nucleotide sequence ID" value="XM_019137765.1"/>
</dbReference>
<dbReference type="EMBL" id="AWGJ01000005">
    <property type="protein sequence ID" value="ODN79944.1"/>
    <property type="molecule type" value="Genomic_DNA"/>
</dbReference>
<organism evidence="2 3">
    <name type="scientific">Cryptococcus amylolentus CBS 6039</name>
    <dbReference type="NCBI Taxonomy" id="1295533"/>
    <lineage>
        <taxon>Eukaryota</taxon>
        <taxon>Fungi</taxon>
        <taxon>Dikarya</taxon>
        <taxon>Basidiomycota</taxon>
        <taxon>Agaricomycotina</taxon>
        <taxon>Tremellomycetes</taxon>
        <taxon>Tremellales</taxon>
        <taxon>Cryptococcaceae</taxon>
        <taxon>Cryptococcus</taxon>
    </lineage>
</organism>
<proteinExistence type="predicted"/>
<dbReference type="GeneID" id="30155134"/>
<protein>
    <submittedName>
        <fullName evidence="2">Uncharacterized protein</fullName>
    </submittedName>
</protein>
<dbReference type="Proteomes" id="UP000094065">
    <property type="component" value="Unassembled WGS sequence"/>
</dbReference>
<evidence type="ECO:0000313" key="3">
    <source>
        <dbReference type="Proteomes" id="UP000094065"/>
    </source>
</evidence>
<name>A0A1E3HUD7_9TREE</name>
<accession>A0A1E3HUD7</accession>
<reference evidence="2 3" key="1">
    <citation type="submission" date="2016-06" db="EMBL/GenBank/DDBJ databases">
        <title>Evolution of pathogenesis and genome organization in the Tremellales.</title>
        <authorList>
            <person name="Cuomo C."/>
            <person name="Litvintseva A."/>
            <person name="Heitman J."/>
            <person name="Chen Y."/>
            <person name="Sun S."/>
            <person name="Springer D."/>
            <person name="Dromer F."/>
            <person name="Young S."/>
            <person name="Zeng Q."/>
            <person name="Chapman S."/>
            <person name="Gujja S."/>
            <person name="Saif S."/>
            <person name="Birren B."/>
        </authorList>
    </citation>
    <scope>NUCLEOTIDE SEQUENCE [LARGE SCALE GENOMIC DNA]</scope>
    <source>
        <strain evidence="2 3">CBS 6039</strain>
    </source>
</reference>
<sequence>MSTTDAPSTSAPSTDYTRTEVIFTPVLLRGCLPSLKPTTVARRNRDDQRSYETTYVRTVTTPRVETRLSARSFCNDGQGREEEVDVPRETFAAINRYVRSAREGWGPMIAVPAGALPQWRDPSAAFEHCTAQSQMRHLSLPREHTGRSYTNGDGGRGWPFTYRLYPDVQQYLDDGGVLFGPEDQPLKWEDYTDRLERAVESAKNLDELDTVPEGTVKIAFTTDIVQPTRLKRISRPEGEDDTNSLQTWKVLHPEISVKSRVQDDSPEWIKRDESAQASYDRSISAAIASSYLPLPSVPLTPQTSVLEFLVDTSRNEHLLFHHAAHNVAKEVSFEVGGKYTDEDGEEIVDGLLVKAAWVDPDMFKALCGEPPRDWRLPAERSWESREAIDEGLETMRKELAGGSSAGEDSAPEEVWGSWE</sequence>